<reference evidence="3 4" key="1">
    <citation type="submission" date="2015-04" db="EMBL/GenBank/DDBJ databases">
        <title>Draft genome sequence of bacteremic isolate Catabacter hongkongensis type strain HKU16T.</title>
        <authorList>
            <person name="Lau S.K."/>
            <person name="Teng J.L."/>
            <person name="Huang Y."/>
            <person name="Curreem S.O."/>
            <person name="Tsui S.K."/>
            <person name="Woo P.C."/>
        </authorList>
    </citation>
    <scope>NUCLEOTIDE SEQUENCE [LARGE SCALE GENOMIC DNA]</scope>
    <source>
        <strain evidence="3 4">HKU16</strain>
    </source>
</reference>
<gene>
    <name evidence="3" type="ORF">CHK_0575</name>
</gene>
<evidence type="ECO:0000313" key="3">
    <source>
        <dbReference type="EMBL" id="KKI51892.1"/>
    </source>
</evidence>
<dbReference type="Pfam" id="PF05016">
    <property type="entry name" value="ParE_toxin"/>
    <property type="match status" value="1"/>
</dbReference>
<organism evidence="3 4">
    <name type="scientific">Christensenella hongkongensis</name>
    <dbReference type="NCBI Taxonomy" id="270498"/>
    <lineage>
        <taxon>Bacteria</taxon>
        <taxon>Bacillati</taxon>
        <taxon>Bacillota</taxon>
        <taxon>Clostridia</taxon>
        <taxon>Christensenellales</taxon>
        <taxon>Christensenellaceae</taxon>
        <taxon>Christensenella</taxon>
    </lineage>
</organism>
<evidence type="ECO:0000256" key="2">
    <source>
        <dbReference type="ARBA" id="ARBA00022649"/>
    </source>
</evidence>
<dbReference type="RefSeq" id="WP_046442523.1">
    <property type="nucleotide sequence ID" value="NZ_LAYJ01000053.1"/>
</dbReference>
<comment type="caution">
    <text evidence="3">The sequence shown here is derived from an EMBL/GenBank/DDBJ whole genome shotgun (WGS) entry which is preliminary data.</text>
</comment>
<name>A0A0M2NN95_9FIRM</name>
<dbReference type="OrthoDB" id="9798046at2"/>
<sequence length="97" mass="11634">MILKWTEQALQDIDDIMLFIAKDNVERAISFTDELMEQPNRLMDNPYIGVRYSEDYDENIRLLVYKGYNIIYQVEKENIIVHVVYHHSKIPTIIKMK</sequence>
<dbReference type="InterPro" id="IPR051803">
    <property type="entry name" value="TA_system_RelE-like_toxin"/>
</dbReference>
<proteinExistence type="inferred from homology"/>
<dbReference type="STRING" id="270498.CHK_0575"/>
<dbReference type="NCBIfam" id="TIGR02385">
    <property type="entry name" value="RelE_StbE"/>
    <property type="match status" value="1"/>
</dbReference>
<dbReference type="EMBL" id="LAYJ01000053">
    <property type="protein sequence ID" value="KKI51892.1"/>
    <property type="molecule type" value="Genomic_DNA"/>
</dbReference>
<protein>
    <recommendedName>
        <fullName evidence="5">Type II toxin-antitoxin system RelE/ParE family toxin</fullName>
    </recommendedName>
</protein>
<dbReference type="PANTHER" id="PTHR33755">
    <property type="entry name" value="TOXIN PARE1-RELATED"/>
    <property type="match status" value="1"/>
</dbReference>
<keyword evidence="4" id="KW-1185">Reference proteome</keyword>
<evidence type="ECO:0008006" key="5">
    <source>
        <dbReference type="Google" id="ProtNLM"/>
    </source>
</evidence>
<dbReference type="InterPro" id="IPR007712">
    <property type="entry name" value="RelE/ParE_toxin"/>
</dbReference>
<evidence type="ECO:0000256" key="1">
    <source>
        <dbReference type="ARBA" id="ARBA00006226"/>
    </source>
</evidence>
<dbReference type="AlphaFoldDB" id="A0A0M2NN95"/>
<evidence type="ECO:0000313" key="4">
    <source>
        <dbReference type="Proteomes" id="UP000034076"/>
    </source>
</evidence>
<accession>A0A0M2NN95</accession>
<dbReference type="Proteomes" id="UP000034076">
    <property type="component" value="Unassembled WGS sequence"/>
</dbReference>
<dbReference type="SUPFAM" id="SSF143011">
    <property type="entry name" value="RelE-like"/>
    <property type="match status" value="1"/>
</dbReference>
<dbReference type="Gene3D" id="3.30.2310.20">
    <property type="entry name" value="RelE-like"/>
    <property type="match status" value="1"/>
</dbReference>
<comment type="similarity">
    <text evidence="1">Belongs to the RelE toxin family.</text>
</comment>
<keyword evidence="2" id="KW-1277">Toxin-antitoxin system</keyword>
<dbReference type="InterPro" id="IPR035093">
    <property type="entry name" value="RelE/ParE_toxin_dom_sf"/>
</dbReference>